<evidence type="ECO:0000256" key="13">
    <source>
        <dbReference type="PIRSR" id="PIRSR600269-51"/>
    </source>
</evidence>
<reference evidence="18" key="1">
    <citation type="submission" date="2019-10" db="EMBL/GenBank/DDBJ databases">
        <authorList>
            <consortium name="DOE Joint Genome Institute"/>
            <person name="Kuo A."/>
            <person name="Miyauchi S."/>
            <person name="Kiss E."/>
            <person name="Drula E."/>
            <person name="Kohler A."/>
            <person name="Sanchez-Garcia M."/>
            <person name="Andreopoulos B."/>
            <person name="Barry K.W."/>
            <person name="Bonito G."/>
            <person name="Buee M."/>
            <person name="Carver A."/>
            <person name="Chen C."/>
            <person name="Cichocki N."/>
            <person name="Clum A."/>
            <person name="Culley D."/>
            <person name="Crous P.W."/>
            <person name="Fauchery L."/>
            <person name="Girlanda M."/>
            <person name="Hayes R."/>
            <person name="Keri Z."/>
            <person name="LaButti K."/>
            <person name="Lipzen A."/>
            <person name="Lombard V."/>
            <person name="Magnuson J."/>
            <person name="Maillard F."/>
            <person name="Morin E."/>
            <person name="Murat C."/>
            <person name="Nolan M."/>
            <person name="Ohm R."/>
            <person name="Pangilinan J."/>
            <person name="Pereira M."/>
            <person name="Perotto S."/>
            <person name="Peter M."/>
            <person name="Riley R."/>
            <person name="Sitrit Y."/>
            <person name="Stielow B."/>
            <person name="Szollosi G."/>
            <person name="Zifcakova L."/>
            <person name="Stursova M."/>
            <person name="Spatafora J.W."/>
            <person name="Tedersoo L."/>
            <person name="Vaario L.-M."/>
            <person name="Yamada A."/>
            <person name="Yan M."/>
            <person name="Wang P."/>
            <person name="Xu J."/>
            <person name="Bruns T."/>
            <person name="Baldrian P."/>
            <person name="Vilgalys R."/>
            <person name="Henrissat B."/>
            <person name="Grigoriev I.V."/>
            <person name="Hibbett D."/>
            <person name="Nagy L.G."/>
            <person name="Martin F.M."/>
        </authorList>
    </citation>
    <scope>NUCLEOTIDE SEQUENCE</scope>
    <source>
        <strain evidence="18">Prilba</strain>
    </source>
</reference>
<comment type="subunit">
    <text evidence="5">Homodimer.</text>
</comment>
<sequence length="737" mass="81857">MSVQPTASQAPVAHSTASGVPDLKSALHPLDPLSPHEIGAVALAVRHHLAAHTPIKAIRFITNYLLPPPKRAVLAHLGIPLATGEIVKDEDRVPIVRKAEVDFIDVLSGDAYNAIVTLNGAEGPWNIESLLKLPEGTQPQISPGELLECEDIVKNDARVQALAKEVGIEPHQIFADGWSIGYDDRFPTSLRLQQALVFARFSQHENLYAHPLDFIPVVDINAGKVVHIDFPGTYPNVPASTRPPPLDKDPLEHSQRSRIPPPLTPHDFLPDLIEDAARRDGKEWKQREAPKPLHIVQPEGVSFKIDGHVLEWQKWKMHIAFSQREGIALSTITYNDDGVLRPLLYRLSLAEMVVPYGAPEHPHTRKFAFDVGEYGMGTQANELSLGCDCLGQIHYLSGAYTNHDGSAVVINNVICIHEEDAGLLWKHADYRIGGRSYTVRSRRLVVSMVCTLANYEYVWNYFFYQDGSIEFEIRLTGILQVYVAVPNEPAPYATRVAPGINAHFHQHLFSVRIDPMVDGLLNSVVETDVLPATAEYGSPENFAGNAFQVHDRVLRRANEGARSWDASTDRRWRIVSAGKRHYASEQLTGYSIGVKGGATVALPHPEGWVGRRATFARNTLWVVREKEDVREGGRMWPSGKFVQVREEPADSLTRWVRDDGDENIENEDVLVYVTVGTTHIPRPEDWPVMPVDHIRLTLKPNSFFAANPSLDVPGGKDEKSVPAFGADSYTQGENCCA</sequence>
<evidence type="ECO:0000256" key="2">
    <source>
        <dbReference type="ARBA" id="ARBA00001936"/>
    </source>
</evidence>
<dbReference type="PANTHER" id="PTHR10638:SF86">
    <property type="entry name" value="COPPER AMINE OXIDASE 1-RELATED"/>
    <property type="match status" value="1"/>
</dbReference>
<feature type="active site" description="Schiff-base intermediate with substrate; via topaquinone" evidence="12">
    <location>
        <position position="455"/>
    </location>
</feature>
<dbReference type="GO" id="GO:0005507">
    <property type="term" value="F:copper ion binding"/>
    <property type="evidence" value="ECO:0007669"/>
    <property type="project" value="InterPro"/>
</dbReference>
<dbReference type="Pfam" id="PF01179">
    <property type="entry name" value="Cu_amine_oxid"/>
    <property type="match status" value="1"/>
</dbReference>
<dbReference type="Gene3D" id="3.10.450.40">
    <property type="match status" value="2"/>
</dbReference>
<dbReference type="PROSITE" id="PS01165">
    <property type="entry name" value="COPPER_AMINE_OXID_2"/>
    <property type="match status" value="1"/>
</dbReference>
<dbReference type="GO" id="GO:0008131">
    <property type="term" value="F:primary methylamine oxidase activity"/>
    <property type="evidence" value="ECO:0007669"/>
    <property type="project" value="UniProtKB-EC"/>
</dbReference>
<comment type="caution">
    <text evidence="18">The sequence shown here is derived from an EMBL/GenBank/DDBJ whole genome shotgun (WGS) entry which is preliminary data.</text>
</comment>
<dbReference type="EC" id="1.4.3.-" evidence="14"/>
<dbReference type="SUPFAM" id="SSF49998">
    <property type="entry name" value="Amine oxidase catalytic domain"/>
    <property type="match status" value="1"/>
</dbReference>
<dbReference type="InterPro" id="IPR015798">
    <property type="entry name" value="Cu_amine_oxidase_C"/>
</dbReference>
<reference evidence="18" key="2">
    <citation type="journal article" date="2020" name="Nat. Commun.">
        <title>Large-scale genome sequencing of mycorrhizal fungi provides insights into the early evolution of symbiotic traits.</title>
        <authorList>
            <person name="Miyauchi S."/>
            <person name="Kiss E."/>
            <person name="Kuo A."/>
            <person name="Drula E."/>
            <person name="Kohler A."/>
            <person name="Sanchez-Garcia M."/>
            <person name="Morin E."/>
            <person name="Andreopoulos B."/>
            <person name="Barry K.W."/>
            <person name="Bonito G."/>
            <person name="Buee M."/>
            <person name="Carver A."/>
            <person name="Chen C."/>
            <person name="Cichocki N."/>
            <person name="Clum A."/>
            <person name="Culley D."/>
            <person name="Crous P.W."/>
            <person name="Fauchery L."/>
            <person name="Girlanda M."/>
            <person name="Hayes R.D."/>
            <person name="Keri Z."/>
            <person name="LaButti K."/>
            <person name="Lipzen A."/>
            <person name="Lombard V."/>
            <person name="Magnuson J."/>
            <person name="Maillard F."/>
            <person name="Murat C."/>
            <person name="Nolan M."/>
            <person name="Ohm R.A."/>
            <person name="Pangilinan J."/>
            <person name="Pereira M.F."/>
            <person name="Perotto S."/>
            <person name="Peter M."/>
            <person name="Pfister S."/>
            <person name="Riley R."/>
            <person name="Sitrit Y."/>
            <person name="Stielow J.B."/>
            <person name="Szollosi G."/>
            <person name="Zifcakova L."/>
            <person name="Stursova M."/>
            <person name="Spatafora J.W."/>
            <person name="Tedersoo L."/>
            <person name="Vaario L.M."/>
            <person name="Yamada A."/>
            <person name="Yan M."/>
            <person name="Wang P."/>
            <person name="Xu J."/>
            <person name="Bruns T."/>
            <person name="Baldrian P."/>
            <person name="Vilgalys R."/>
            <person name="Dunand C."/>
            <person name="Henrissat B."/>
            <person name="Grigoriev I.V."/>
            <person name="Hibbett D."/>
            <person name="Nagy L.G."/>
            <person name="Martin F.M."/>
        </authorList>
    </citation>
    <scope>NUCLEOTIDE SEQUENCE</scope>
    <source>
        <strain evidence="18">Prilba</strain>
    </source>
</reference>
<keyword evidence="7 12" id="KW-0801">TPQ</keyword>
<dbReference type="InterPro" id="IPR036460">
    <property type="entry name" value="Cu_amine_oxidase_C_sf"/>
</dbReference>
<evidence type="ECO:0000259" key="16">
    <source>
        <dbReference type="Pfam" id="PF01179"/>
    </source>
</evidence>
<dbReference type="PROSITE" id="PS01164">
    <property type="entry name" value="COPPER_AMINE_OXID_1"/>
    <property type="match status" value="1"/>
</dbReference>
<dbReference type="InterPro" id="IPR049947">
    <property type="entry name" value="Cu_Am_Ox_Cu-bd"/>
</dbReference>
<feature type="domain" description="Copper amine oxidase catalytic" evidence="16">
    <location>
        <begin position="293"/>
        <end position="710"/>
    </location>
</feature>
<organism evidence="18 19">
    <name type="scientific">Russula ochroleuca</name>
    <dbReference type="NCBI Taxonomy" id="152965"/>
    <lineage>
        <taxon>Eukaryota</taxon>
        <taxon>Fungi</taxon>
        <taxon>Dikarya</taxon>
        <taxon>Basidiomycota</taxon>
        <taxon>Agaricomycotina</taxon>
        <taxon>Agaricomycetes</taxon>
        <taxon>Russulales</taxon>
        <taxon>Russulaceae</taxon>
        <taxon>Russula</taxon>
    </lineage>
</organism>
<keyword evidence="6 14" id="KW-0479">Metal-binding</keyword>
<comment type="similarity">
    <text evidence="4 14">Belongs to the copper/topaquinone oxidase family.</text>
</comment>
<proteinExistence type="inferred from homology"/>
<dbReference type="GO" id="GO:0048038">
    <property type="term" value="F:quinone binding"/>
    <property type="evidence" value="ECO:0007669"/>
    <property type="project" value="InterPro"/>
</dbReference>
<evidence type="ECO:0000259" key="17">
    <source>
        <dbReference type="Pfam" id="PF02728"/>
    </source>
</evidence>
<dbReference type="Pfam" id="PF02728">
    <property type="entry name" value="Cu_amine_oxidN3"/>
    <property type="match status" value="1"/>
</dbReference>
<comment type="cofactor">
    <cofactor evidence="1">
        <name>Cu cation</name>
        <dbReference type="ChEBI" id="CHEBI:23378"/>
    </cofactor>
</comment>
<feature type="compositionally biased region" description="Basic and acidic residues" evidence="15">
    <location>
        <begin position="245"/>
        <end position="255"/>
    </location>
</feature>
<dbReference type="Gene3D" id="2.70.98.20">
    <property type="entry name" value="Copper amine oxidase, catalytic domain"/>
    <property type="match status" value="1"/>
</dbReference>
<dbReference type="GO" id="GO:0009308">
    <property type="term" value="P:amine metabolic process"/>
    <property type="evidence" value="ECO:0007669"/>
    <property type="project" value="UniProtKB-UniRule"/>
</dbReference>
<evidence type="ECO:0000256" key="14">
    <source>
        <dbReference type="RuleBase" id="RU000672"/>
    </source>
</evidence>
<evidence type="ECO:0000256" key="4">
    <source>
        <dbReference type="ARBA" id="ARBA00007983"/>
    </source>
</evidence>
<dbReference type="InterPro" id="IPR015802">
    <property type="entry name" value="Cu_amine_oxidase_N3"/>
</dbReference>
<evidence type="ECO:0000256" key="11">
    <source>
        <dbReference type="ARBA" id="ARBA00048032"/>
    </source>
</evidence>
<keyword evidence="10" id="KW-0464">Manganese</keyword>
<dbReference type="EMBL" id="WHVB01000049">
    <property type="protein sequence ID" value="KAF8465136.1"/>
    <property type="molecule type" value="Genomic_DNA"/>
</dbReference>
<comment type="catalytic activity">
    <reaction evidence="11">
        <text>a primary methyl amine + O2 + H2O = an aldehyde + H2O2 + NH4(+)</text>
        <dbReference type="Rhea" id="RHEA:16153"/>
        <dbReference type="ChEBI" id="CHEBI:15377"/>
        <dbReference type="ChEBI" id="CHEBI:15379"/>
        <dbReference type="ChEBI" id="CHEBI:16240"/>
        <dbReference type="ChEBI" id="CHEBI:17478"/>
        <dbReference type="ChEBI" id="CHEBI:28938"/>
        <dbReference type="ChEBI" id="CHEBI:228804"/>
        <dbReference type="EC" id="1.4.3.21"/>
    </reaction>
</comment>
<evidence type="ECO:0000313" key="18">
    <source>
        <dbReference type="EMBL" id="KAF8465136.1"/>
    </source>
</evidence>
<dbReference type="InterPro" id="IPR000269">
    <property type="entry name" value="Cu_amine_oxidase"/>
</dbReference>
<evidence type="ECO:0000256" key="15">
    <source>
        <dbReference type="SAM" id="MobiDB-lite"/>
    </source>
</evidence>
<evidence type="ECO:0000256" key="1">
    <source>
        <dbReference type="ARBA" id="ARBA00001935"/>
    </source>
</evidence>
<gene>
    <name evidence="18" type="ORF">DFH94DRAFT_783839</name>
</gene>
<keyword evidence="8 14" id="KW-0560">Oxidoreductase</keyword>
<evidence type="ECO:0000256" key="10">
    <source>
        <dbReference type="ARBA" id="ARBA00023211"/>
    </source>
</evidence>
<dbReference type="PANTHER" id="PTHR10638">
    <property type="entry name" value="COPPER AMINE OXIDASE"/>
    <property type="match status" value="1"/>
</dbReference>
<dbReference type="AlphaFoldDB" id="A0A9P5JV90"/>
<dbReference type="InterPro" id="IPR016182">
    <property type="entry name" value="Cu_amine_oxidase_N-reg"/>
</dbReference>
<evidence type="ECO:0000256" key="6">
    <source>
        <dbReference type="ARBA" id="ARBA00022723"/>
    </source>
</evidence>
<comment type="cofactor">
    <cofactor evidence="3">
        <name>Zn(2+)</name>
        <dbReference type="ChEBI" id="CHEBI:29105"/>
    </cofactor>
</comment>
<feature type="active site" description="Proton acceptor" evidence="12">
    <location>
        <position position="370"/>
    </location>
</feature>
<dbReference type="SUPFAM" id="SSF54416">
    <property type="entry name" value="Amine oxidase N-terminal region"/>
    <property type="match status" value="2"/>
</dbReference>
<keyword evidence="19" id="KW-1185">Reference proteome</keyword>
<evidence type="ECO:0000256" key="7">
    <source>
        <dbReference type="ARBA" id="ARBA00022772"/>
    </source>
</evidence>
<protein>
    <recommendedName>
        <fullName evidence="14">Amine oxidase</fullName>
        <ecNumber evidence="14">1.4.3.-</ecNumber>
    </recommendedName>
</protein>
<dbReference type="OrthoDB" id="5379943at2759"/>
<comment type="cofactor">
    <cofactor evidence="14">
        <name>Cu cation</name>
        <dbReference type="ChEBI" id="CHEBI:23378"/>
    </cofactor>
    <text evidence="14">Contains 1 topaquinone per subunit.</text>
</comment>
<feature type="domain" description="Copper amine oxidase N3-terminal" evidence="17">
    <location>
        <begin position="141"/>
        <end position="232"/>
    </location>
</feature>
<name>A0A9P5JV90_9AGAM</name>
<keyword evidence="9 14" id="KW-0186">Copper</keyword>
<dbReference type="InterPro" id="IPR049948">
    <property type="entry name" value="Cu_Am_ox_TPQ-bd"/>
</dbReference>
<feature type="region of interest" description="Disordered" evidence="15">
    <location>
        <begin position="234"/>
        <end position="260"/>
    </location>
</feature>
<comment type="cofactor">
    <cofactor evidence="2">
        <name>Mn(2+)</name>
        <dbReference type="ChEBI" id="CHEBI:29035"/>
    </cofactor>
</comment>
<evidence type="ECO:0000256" key="8">
    <source>
        <dbReference type="ARBA" id="ARBA00023002"/>
    </source>
</evidence>
<comment type="PTM">
    <text evidence="13 14">Topaquinone (TPQ) is generated by copper-dependent autoxidation of a specific tyrosyl residue.</text>
</comment>
<feature type="modified residue" description="2',4',5'-topaquinone" evidence="13">
    <location>
        <position position="455"/>
    </location>
</feature>
<accession>A0A9P5JV90</accession>
<evidence type="ECO:0000256" key="12">
    <source>
        <dbReference type="PIRSR" id="PIRSR600269-50"/>
    </source>
</evidence>
<evidence type="ECO:0000256" key="3">
    <source>
        <dbReference type="ARBA" id="ARBA00001947"/>
    </source>
</evidence>
<evidence type="ECO:0000256" key="5">
    <source>
        <dbReference type="ARBA" id="ARBA00011738"/>
    </source>
</evidence>
<evidence type="ECO:0000313" key="19">
    <source>
        <dbReference type="Proteomes" id="UP000759537"/>
    </source>
</evidence>
<dbReference type="Proteomes" id="UP000759537">
    <property type="component" value="Unassembled WGS sequence"/>
</dbReference>
<evidence type="ECO:0000256" key="9">
    <source>
        <dbReference type="ARBA" id="ARBA00023008"/>
    </source>
</evidence>